<dbReference type="Pfam" id="PF13649">
    <property type="entry name" value="Methyltransf_25"/>
    <property type="match status" value="1"/>
</dbReference>
<feature type="domain" description="Methyltransferase" evidence="3">
    <location>
        <begin position="141"/>
        <end position="232"/>
    </location>
</feature>
<evidence type="ECO:0000259" key="3">
    <source>
        <dbReference type="Pfam" id="PF13649"/>
    </source>
</evidence>
<dbReference type="InterPro" id="IPR029063">
    <property type="entry name" value="SAM-dependent_MTases_sf"/>
</dbReference>
<keyword evidence="2 4" id="KW-0808">Transferase</keyword>
<accession>A0A3A8QVZ4</accession>
<proteinExistence type="predicted"/>
<dbReference type="GO" id="GO:0032259">
    <property type="term" value="P:methylation"/>
    <property type="evidence" value="ECO:0007669"/>
    <property type="project" value="UniProtKB-KW"/>
</dbReference>
<evidence type="ECO:0000313" key="4">
    <source>
        <dbReference type="EMBL" id="RKH72737.1"/>
    </source>
</evidence>
<dbReference type="GO" id="GO:0008168">
    <property type="term" value="F:methyltransferase activity"/>
    <property type="evidence" value="ECO:0007669"/>
    <property type="project" value="UniProtKB-KW"/>
</dbReference>
<dbReference type="PANTHER" id="PTHR43861">
    <property type="entry name" value="TRANS-ACONITATE 2-METHYLTRANSFERASE-RELATED"/>
    <property type="match status" value="1"/>
</dbReference>
<evidence type="ECO:0000256" key="2">
    <source>
        <dbReference type="ARBA" id="ARBA00022679"/>
    </source>
</evidence>
<dbReference type="EMBL" id="RAWK01000021">
    <property type="protein sequence ID" value="RKH72737.1"/>
    <property type="molecule type" value="Genomic_DNA"/>
</dbReference>
<dbReference type="Proteomes" id="UP000267003">
    <property type="component" value="Unassembled WGS sequence"/>
</dbReference>
<dbReference type="AlphaFoldDB" id="A0A3A8QVZ4"/>
<dbReference type="PANTHER" id="PTHR43861:SF1">
    <property type="entry name" value="TRANS-ACONITATE 2-METHYLTRANSFERASE"/>
    <property type="match status" value="1"/>
</dbReference>
<evidence type="ECO:0000256" key="1">
    <source>
        <dbReference type="ARBA" id="ARBA00022603"/>
    </source>
</evidence>
<dbReference type="Gene3D" id="3.40.50.150">
    <property type="entry name" value="Vaccinia Virus protein VP39"/>
    <property type="match status" value="1"/>
</dbReference>
<gene>
    <name evidence="4" type="ORF">D7W81_05475</name>
</gene>
<name>A0A3A8QVZ4_9BACT</name>
<keyword evidence="1 4" id="KW-0489">Methyltransferase</keyword>
<dbReference type="SUPFAM" id="SSF53335">
    <property type="entry name" value="S-adenosyl-L-methionine-dependent methyltransferases"/>
    <property type="match status" value="1"/>
</dbReference>
<dbReference type="CDD" id="cd02440">
    <property type="entry name" value="AdoMet_MTases"/>
    <property type="match status" value="1"/>
</dbReference>
<reference evidence="5" key="1">
    <citation type="submission" date="2018-09" db="EMBL/GenBank/DDBJ databases">
        <authorList>
            <person name="Livingstone P.G."/>
            <person name="Whitworth D.E."/>
        </authorList>
    </citation>
    <scope>NUCLEOTIDE SEQUENCE [LARGE SCALE GENOMIC DNA]</scope>
    <source>
        <strain evidence="5">AB050A</strain>
    </source>
</reference>
<dbReference type="InterPro" id="IPR041698">
    <property type="entry name" value="Methyltransf_25"/>
</dbReference>
<dbReference type="Gene3D" id="2.20.130.10">
    <property type="entry name" value="CAC2371-like domains"/>
    <property type="match status" value="1"/>
</dbReference>
<protein>
    <submittedName>
        <fullName evidence="4">Class I SAM-dependent methyltransferase</fullName>
    </submittedName>
</protein>
<sequence length="350" mass="38491">MSYVRGDWALRFRAAASTGRTLASGLDAGRLPCRFLPCAGEATGVHSSPGAYAATRSRLPRSAGGQGTRMEHAPVGRCGSGTCCGATNRRSLHRHACGIAIMRLFDEFAHRYDLHTPPVHYQHDHDFVLETLRSWSMPCHVLDVGCGTGAFLEKALRNGMHVRGVDASPGMVREAEKRLGRDVVRVQRMQELEEQSTYHAIVSLSWTINYCESYTELVDVLHRFYQALRPGGGVVLQIAHAKHAPVEVMEDREPGPGGQPEDVLFLYGFRRPPNQLDELEAQYVYACKSLGEMMHEKHLLHVADARAVASCAQKAGFKDIQLFDSFQRNAFSGALSPFLVARKSGGGGET</sequence>
<comment type="caution">
    <text evidence="4">The sequence shown here is derived from an EMBL/GenBank/DDBJ whole genome shotgun (WGS) entry which is preliminary data.</text>
</comment>
<organism evidence="4 5">
    <name type="scientific">Corallococcus aberystwythensis</name>
    <dbReference type="NCBI Taxonomy" id="2316722"/>
    <lineage>
        <taxon>Bacteria</taxon>
        <taxon>Pseudomonadati</taxon>
        <taxon>Myxococcota</taxon>
        <taxon>Myxococcia</taxon>
        <taxon>Myxococcales</taxon>
        <taxon>Cystobacterineae</taxon>
        <taxon>Myxococcaceae</taxon>
        <taxon>Corallococcus</taxon>
    </lineage>
</organism>
<evidence type="ECO:0000313" key="5">
    <source>
        <dbReference type="Proteomes" id="UP000267003"/>
    </source>
</evidence>
<keyword evidence="5" id="KW-1185">Reference proteome</keyword>